<protein>
    <recommendedName>
        <fullName evidence="4">Tc1-like transposase DDE domain-containing protein</fullName>
    </recommendedName>
</protein>
<dbReference type="PANTHER" id="PTHR10773">
    <property type="entry name" value="DNA-DIRECTED RNA POLYMERASES I, II, AND III SUBUNIT RPABC2"/>
    <property type="match status" value="1"/>
</dbReference>
<evidence type="ECO:0000313" key="2">
    <source>
        <dbReference type="EMBL" id="KAJ4430270.1"/>
    </source>
</evidence>
<evidence type="ECO:0000256" key="1">
    <source>
        <dbReference type="SAM" id="MobiDB-lite"/>
    </source>
</evidence>
<dbReference type="Proteomes" id="UP001148838">
    <property type="component" value="Unassembled WGS sequence"/>
</dbReference>
<feature type="compositionally biased region" description="Low complexity" evidence="1">
    <location>
        <begin position="388"/>
        <end position="406"/>
    </location>
</feature>
<proteinExistence type="predicted"/>
<evidence type="ECO:0000313" key="3">
    <source>
        <dbReference type="Proteomes" id="UP001148838"/>
    </source>
</evidence>
<gene>
    <name evidence="2" type="ORF">ANN_22482</name>
</gene>
<feature type="compositionally biased region" description="Low complexity" evidence="1">
    <location>
        <begin position="349"/>
        <end position="380"/>
    </location>
</feature>
<feature type="region of interest" description="Disordered" evidence="1">
    <location>
        <begin position="343"/>
        <end position="406"/>
    </location>
</feature>
<reference evidence="2 3" key="1">
    <citation type="journal article" date="2022" name="Allergy">
        <title>Genome assembly and annotation of Periplaneta americana reveal a comprehensive cockroach allergen profile.</title>
        <authorList>
            <person name="Wang L."/>
            <person name="Xiong Q."/>
            <person name="Saelim N."/>
            <person name="Wang L."/>
            <person name="Nong W."/>
            <person name="Wan A.T."/>
            <person name="Shi M."/>
            <person name="Liu X."/>
            <person name="Cao Q."/>
            <person name="Hui J.H.L."/>
            <person name="Sookrung N."/>
            <person name="Leung T.F."/>
            <person name="Tungtrongchitr A."/>
            <person name="Tsui S.K.W."/>
        </authorList>
    </citation>
    <scope>NUCLEOTIDE SEQUENCE [LARGE SCALE GENOMIC DNA]</scope>
    <source>
        <strain evidence="2">PWHHKU_190912</strain>
    </source>
</reference>
<evidence type="ECO:0008006" key="4">
    <source>
        <dbReference type="Google" id="ProtNLM"/>
    </source>
</evidence>
<comment type="caution">
    <text evidence="2">The sequence shown here is derived from an EMBL/GenBank/DDBJ whole genome shotgun (WGS) entry which is preliminary data.</text>
</comment>
<keyword evidence="3" id="KW-1185">Reference proteome</keyword>
<sequence>MHVWNESFASRGAQEVGSCLLKYIATHKINKKLIVWSNSCGGQSRNFKMASIWMYLVQNPENAIGEIVHKFPEPGHSFPPNDSEFGDIEKKLRYHPEVHVPSQWTEIIEKSRMKKMKFEVVRMESKDFKSAKVLEEALVNRKKSLAGNQLQWLRIKEMRFLTEKPGIMEFKYTHNEIEEYSQVNFSKRQRMVILHARGRNGFIPGVLFVTHQSMCDAPADYRGTMNYKIFEEWFEECLLKLLEEPSVIIMDNAPYHAHECSLQSSEGRDGNAALFTWNLLGVVCLLAPCVIPYFHSIPRMPFGDAGLGMGGVACSKPEYTANLSIVSRCGAVDLEVRSARSSVDIGRYGPPAGDPAAGSAARLPKPAAAAAECEGDAGAEQQSEGPVARGATLRAQRAAARPARGRAPLHALPRLRRADVPRRHVRHASSRQQGVHHVVPGWYTKFLTQNYVRR</sequence>
<dbReference type="Gene3D" id="3.30.420.10">
    <property type="entry name" value="Ribonuclease H-like superfamily/Ribonuclease H"/>
    <property type="match status" value="1"/>
</dbReference>
<organism evidence="2 3">
    <name type="scientific">Periplaneta americana</name>
    <name type="common">American cockroach</name>
    <name type="synonym">Blatta americana</name>
    <dbReference type="NCBI Taxonomy" id="6978"/>
    <lineage>
        <taxon>Eukaryota</taxon>
        <taxon>Metazoa</taxon>
        <taxon>Ecdysozoa</taxon>
        <taxon>Arthropoda</taxon>
        <taxon>Hexapoda</taxon>
        <taxon>Insecta</taxon>
        <taxon>Pterygota</taxon>
        <taxon>Neoptera</taxon>
        <taxon>Polyneoptera</taxon>
        <taxon>Dictyoptera</taxon>
        <taxon>Blattodea</taxon>
        <taxon>Blattoidea</taxon>
        <taxon>Blattidae</taxon>
        <taxon>Blattinae</taxon>
        <taxon>Periplaneta</taxon>
    </lineage>
</organism>
<dbReference type="PANTHER" id="PTHR10773:SF19">
    <property type="match status" value="1"/>
</dbReference>
<dbReference type="EMBL" id="JAJSOF020000033">
    <property type="protein sequence ID" value="KAJ4430270.1"/>
    <property type="molecule type" value="Genomic_DNA"/>
</dbReference>
<dbReference type="InterPro" id="IPR036397">
    <property type="entry name" value="RNaseH_sf"/>
</dbReference>
<accession>A0ABQ8S8E6</accession>
<name>A0ABQ8S8E6_PERAM</name>